<dbReference type="RefSeq" id="WP_413780344.1">
    <property type="nucleotide sequence ID" value="NZ_JAUOZS010000001.1"/>
</dbReference>
<reference evidence="1 2" key="1">
    <citation type="submission" date="2023-07" db="EMBL/GenBank/DDBJ databases">
        <title>The novel representative of Negativicutes class, Anaeroselena agilis gen. nov. sp. nov.</title>
        <authorList>
            <person name="Prokofeva M.I."/>
            <person name="Elcheninov A.G."/>
            <person name="Klyukina A."/>
            <person name="Kublanov I.V."/>
            <person name="Frolov E.N."/>
            <person name="Podosokorskaya O.A."/>
        </authorList>
    </citation>
    <scope>NUCLEOTIDE SEQUENCE [LARGE SCALE GENOMIC DNA]</scope>
    <source>
        <strain evidence="1 2">4137-cl</strain>
    </source>
</reference>
<dbReference type="InterPro" id="IPR005564">
    <property type="entry name" value="Major_capsid_GpE"/>
</dbReference>
<proteinExistence type="predicted"/>
<evidence type="ECO:0000313" key="1">
    <source>
        <dbReference type="EMBL" id="MDT8901841.1"/>
    </source>
</evidence>
<organism evidence="1 2">
    <name type="scientific">Anaeroselena agilis</name>
    <dbReference type="NCBI Taxonomy" id="3063788"/>
    <lineage>
        <taxon>Bacteria</taxon>
        <taxon>Bacillati</taxon>
        <taxon>Bacillota</taxon>
        <taxon>Negativicutes</taxon>
        <taxon>Acetonemataceae</taxon>
        <taxon>Anaeroselena</taxon>
    </lineage>
</organism>
<dbReference type="EMBL" id="JAUOZS010000001">
    <property type="protein sequence ID" value="MDT8901841.1"/>
    <property type="molecule type" value="Genomic_DNA"/>
</dbReference>
<sequence length="349" mass="39360">MSVDMNQTRILLEAIERSYQPTTLLLSTFFPNPRTFVTEEVDIEYKKGNRAMAPFVAPASSGVNMARVGSTMKSYKPPKMMPKRPISVENLNKRGFGEELYSTRTPAQREAELRANDMAELSDMNTRRGEWMAAQLLTLGTFTAKGYSDDGVTYVEDTFTLDWTQKDTLTGSDTWDNAGADIYGDMTFMSRTVSTAAGMVPTIAVCSFATGDYILKNTAIKEYLLRPKENLSLMSIAPRIQSPEVIRIGIIESLNLEMFAYNGLYLDDDGTNKQYIPDDYFIMGIPGRGRQLYGAITQMDNDEVFRTYEGRNVPKVWSEKGKDVRQIRMASAMVPLPEDVNDWYTLKVK</sequence>
<dbReference type="Proteomes" id="UP001254848">
    <property type="component" value="Unassembled WGS sequence"/>
</dbReference>
<dbReference type="Gene3D" id="3.15.30.10">
    <property type="entry name" value="putative capsid protein of prophage domain like"/>
    <property type="match status" value="1"/>
</dbReference>
<dbReference type="Pfam" id="PF03864">
    <property type="entry name" value="Phage_cap_E"/>
    <property type="match status" value="1"/>
</dbReference>
<protein>
    <submittedName>
        <fullName evidence="1">Major capsid protein</fullName>
    </submittedName>
</protein>
<accession>A0ABU3NYH0</accession>
<gene>
    <name evidence="1" type="ORF">Q4T40_11340</name>
</gene>
<evidence type="ECO:0000313" key="2">
    <source>
        <dbReference type="Proteomes" id="UP001254848"/>
    </source>
</evidence>
<keyword evidence="2" id="KW-1185">Reference proteome</keyword>
<name>A0ABU3NYH0_9FIRM</name>
<dbReference type="Gene3D" id="3.30.1930.10">
    <property type="entry name" value="capsid protein of prophage domain"/>
    <property type="match status" value="1"/>
</dbReference>
<comment type="caution">
    <text evidence="1">The sequence shown here is derived from an EMBL/GenBank/DDBJ whole genome shotgun (WGS) entry which is preliminary data.</text>
</comment>